<evidence type="ECO:0000313" key="10">
    <source>
        <dbReference type="Proteomes" id="UP001150925"/>
    </source>
</evidence>
<feature type="region of interest" description="Disordered" evidence="8">
    <location>
        <begin position="321"/>
        <end position="431"/>
    </location>
</feature>
<feature type="compositionally biased region" description="Polar residues" evidence="8">
    <location>
        <begin position="772"/>
        <end position="787"/>
    </location>
</feature>
<feature type="compositionally biased region" description="Polar residues" evidence="8">
    <location>
        <begin position="405"/>
        <end position="418"/>
    </location>
</feature>
<feature type="region of interest" description="Disordered" evidence="8">
    <location>
        <begin position="552"/>
        <end position="577"/>
    </location>
</feature>
<organism evidence="9 10">
    <name type="scientific">Dispira parvispora</name>
    <dbReference type="NCBI Taxonomy" id="1520584"/>
    <lineage>
        <taxon>Eukaryota</taxon>
        <taxon>Fungi</taxon>
        <taxon>Fungi incertae sedis</taxon>
        <taxon>Zoopagomycota</taxon>
        <taxon>Kickxellomycotina</taxon>
        <taxon>Dimargaritomycetes</taxon>
        <taxon>Dimargaritales</taxon>
        <taxon>Dimargaritaceae</taxon>
        <taxon>Dispira</taxon>
    </lineage>
</organism>
<feature type="compositionally biased region" description="Polar residues" evidence="8">
    <location>
        <begin position="321"/>
        <end position="350"/>
    </location>
</feature>
<evidence type="ECO:0000256" key="1">
    <source>
        <dbReference type="ARBA" id="ARBA00004496"/>
    </source>
</evidence>
<feature type="region of interest" description="Disordered" evidence="8">
    <location>
        <begin position="1287"/>
        <end position="1307"/>
    </location>
</feature>
<reference evidence="9" key="1">
    <citation type="submission" date="2022-07" db="EMBL/GenBank/DDBJ databases">
        <title>Phylogenomic reconstructions and comparative analyses of Kickxellomycotina fungi.</title>
        <authorList>
            <person name="Reynolds N.K."/>
            <person name="Stajich J.E."/>
            <person name="Barry K."/>
            <person name="Grigoriev I.V."/>
            <person name="Crous P."/>
            <person name="Smith M.E."/>
        </authorList>
    </citation>
    <scope>NUCLEOTIDE SEQUENCE</scope>
    <source>
        <strain evidence="9">RSA 1196</strain>
    </source>
</reference>
<feature type="region of interest" description="Disordered" evidence="8">
    <location>
        <begin position="605"/>
        <end position="665"/>
    </location>
</feature>
<feature type="compositionally biased region" description="Low complexity" evidence="8">
    <location>
        <begin position="1597"/>
        <end position="1613"/>
    </location>
</feature>
<sequence length="1687" mass="182585">MVQPRSSVRQGNPLPNPSPLSKGGFSSHHRPSPCSWFAEHDTDTPSLSHHEEWSSQDGSTTDDSATLSPEIVSITQIGPRATNTMRRPLTGPLQATTSCDECCSDDSDLYIAEVTGGVEQPVAACRCGRDSMSHTVPVKGGLPVATQPPAATLLQDTPSRPNRPRESTARPVNGTAEATALRPPQGVGSSDNSTFASSSDPFPSVPQAMAPQPPPGVHPSPLAHRPSYHHDRFLVAPTVPKLSYEERERVRQYWHALSLSQKLALLRMGKNEVAKAIRTQRKLSCTCSLCGRRRHKVETQLQDFYEAYHSSLINLVQARQVSPGKSNQTNPVRQTTAVAENYPSPASITKDTAPKPKPLRKHSPSSTRGGQSPSANPSPGPPGTLPSHGVCPDCTSEIPPGPAAVTSSVPNTNDNPASRGTPLPTEDSSTVTTVFPYGISHHPFYCYTSSDEEEDYPEECGPGCDSCATVPHRLAPGTTRPRLATRELPTAGDFPSRPPNACPYECDETYVEELDDEYFDYLYGQQHGGNPVPLPYQANPHTSCELCTPNQPCPTHQPASGPPHELEQDTGEGQDSQANFYIDPKWIANVIRNLRLQVQESIHKHHESDVAQPSNPLVASPGQSAAVATPSSASSAGIAFGPSLPSVKERTGTPEQDKTGEPATFSRFLYNSSHVGRSHTERAGHLEVTEEMGAHADFASATPGQEPDWSLSELAEVDGELSTASLEISGTSETRTSKNQLDLLRVAEDLFNNDGKRFLAMMEQYAKHRLQSESQRQQPSTLTSTTAVDYDEGNCDDDPTEDGPESTSPSATHPATDDTTSTLFASAASALSAGNSFFRSLSKEKKELSLIMAESIATWFVDKKLMGRTARSVAHTDPPSDTAYPDTDQAYPWLETEFPLPPVETLNRSFPETLEQPDGSLGGGPSAQAPVTTSRGEEPSLVDDQVYDADLGYDHDYVDEEDDDFERANNAVDLLANEEQQLEEARHAFQLLMTCLLENRVITSYREQVAQEKANELLRELDQDKKGKSGHSSGAKRKKPKEKRKPKKKSQREIQMEKEREAKERKRQQEEERQERETERERQRAQERKEREKVERKRQEVEAQKRLAQLQKERALHAKPNPVEAPRSGRAPSGDQPAKGSPGGRGEDSTSQAKRTESNANSKVRKPAPTHLASGTAAHKASVDSPTGRAPRHASEKTDKPVTSPVMDTRSSATPRDSTSSGPVDSSLRSGAIGQSSREAVVTSPNSRRRRQKPTLSAEPAATPAPSIPTSVPYPATSVAQDAHLVQSPTTAASVGKESAESTSPLHTPYTIHPINLNPAPISHPPALINTLMATEPYDPSPRSAPVTHFPPTSMTPGLHQHFSIPQYTDQPGLAPGSSTTLSQVSSQLPSRDLTDKLLSQPFFNNLPRHHNMASSVDTLRPSPVAPRHSSASLGYDSLPSSSLLSRASPSHPTDLPSLLVEDLLEDDSSDLTEAGLGTSSLDFFNRVHPQLLPNKTPVSRPETGFRGASLTVPSLSSLDYTSSSIWSPTVPPASATNLSFAPGRNRTMEPLRRHSSSFSAAFAPQISRPMHPNPSPLEARIPMDRRAATTGYSTAGFPGSSSGSNGGPVLPSHQTDLLNQLRLGNNSSYGSSLPSPLAQHSNQLSHILTSESSRRRHISDTARDDLLKPSSNMSLEAIQRQLAPGS</sequence>
<feature type="compositionally biased region" description="Polar residues" evidence="8">
    <location>
        <begin position="1209"/>
        <end position="1246"/>
    </location>
</feature>
<feature type="region of interest" description="Disordered" evidence="8">
    <location>
        <begin position="910"/>
        <end position="943"/>
    </location>
</feature>
<feature type="compositionally biased region" description="Low complexity" evidence="8">
    <location>
        <begin position="189"/>
        <end position="199"/>
    </location>
</feature>
<dbReference type="InterPro" id="IPR025279">
    <property type="entry name" value="NST1"/>
</dbReference>
<evidence type="ECO:0000256" key="8">
    <source>
        <dbReference type="SAM" id="MobiDB-lite"/>
    </source>
</evidence>
<evidence type="ECO:0000256" key="7">
    <source>
        <dbReference type="SAM" id="Coils"/>
    </source>
</evidence>
<dbReference type="EMBL" id="JANBPY010000730">
    <property type="protein sequence ID" value="KAJ1964161.1"/>
    <property type="molecule type" value="Genomic_DNA"/>
</dbReference>
<dbReference type="OrthoDB" id="5600601at2759"/>
<feature type="coiled-coil region" evidence="7">
    <location>
        <begin position="958"/>
        <end position="988"/>
    </location>
</feature>
<accession>A0A9W8AVM2</accession>
<feature type="region of interest" description="Disordered" evidence="8">
    <location>
        <begin position="139"/>
        <end position="224"/>
    </location>
</feature>
<feature type="compositionally biased region" description="Low complexity" evidence="8">
    <location>
        <begin position="1254"/>
        <end position="1273"/>
    </location>
</feature>
<feature type="compositionally biased region" description="Polar residues" evidence="8">
    <location>
        <begin position="1149"/>
        <end position="1162"/>
    </location>
</feature>
<feature type="compositionally biased region" description="Basic and acidic residues" evidence="8">
    <location>
        <begin position="1659"/>
        <end position="1668"/>
    </location>
</feature>
<feature type="region of interest" description="Disordered" evidence="8">
    <location>
        <begin position="1591"/>
        <end position="1687"/>
    </location>
</feature>
<feature type="compositionally biased region" description="Polar residues" evidence="8">
    <location>
        <begin position="1614"/>
        <end position="1652"/>
    </location>
</feature>
<keyword evidence="10" id="KW-1185">Reference proteome</keyword>
<dbReference type="Pfam" id="PF13945">
    <property type="entry name" value="NST1"/>
    <property type="match status" value="1"/>
</dbReference>
<name>A0A9W8AVM2_9FUNG</name>
<dbReference type="Proteomes" id="UP001150925">
    <property type="component" value="Unassembled WGS sequence"/>
</dbReference>
<gene>
    <name evidence="9" type="primary">NST1</name>
    <name evidence="9" type="ORF">IWQ62_003009</name>
</gene>
<keyword evidence="6 7" id="KW-0175">Coiled coil</keyword>
<comment type="similarity">
    <text evidence="2">Belongs to the NST1 family.</text>
</comment>
<evidence type="ECO:0000256" key="5">
    <source>
        <dbReference type="ARBA" id="ARBA00022490"/>
    </source>
</evidence>
<evidence type="ECO:0000256" key="4">
    <source>
        <dbReference type="ARBA" id="ARBA00020733"/>
    </source>
</evidence>
<feature type="compositionally biased region" description="Basic residues" evidence="8">
    <location>
        <begin position="1034"/>
        <end position="1050"/>
    </location>
</feature>
<feature type="compositionally biased region" description="Polar residues" evidence="8">
    <location>
        <begin position="55"/>
        <end position="67"/>
    </location>
</feature>
<evidence type="ECO:0000256" key="3">
    <source>
        <dbReference type="ARBA" id="ARBA00015112"/>
    </source>
</evidence>
<evidence type="ECO:0000256" key="6">
    <source>
        <dbReference type="ARBA" id="ARBA00023054"/>
    </source>
</evidence>
<keyword evidence="5" id="KW-0963">Cytoplasm</keyword>
<feature type="compositionally biased region" description="Low complexity" evidence="8">
    <location>
        <begin position="1378"/>
        <end position="1389"/>
    </location>
</feature>
<feature type="region of interest" description="Disordered" evidence="8">
    <location>
        <begin position="1020"/>
        <end position="1275"/>
    </location>
</feature>
<comment type="subcellular location">
    <subcellularLocation>
        <location evidence="1">Cytoplasm</location>
    </subcellularLocation>
</comment>
<feature type="region of interest" description="Disordered" evidence="8">
    <location>
        <begin position="1339"/>
        <end position="1389"/>
    </location>
</feature>
<feature type="compositionally biased region" description="Basic and acidic residues" evidence="8">
    <location>
        <begin position="1051"/>
        <end position="1116"/>
    </location>
</feature>
<dbReference type="GO" id="GO:0005737">
    <property type="term" value="C:cytoplasm"/>
    <property type="evidence" value="ECO:0007669"/>
    <property type="project" value="UniProtKB-SubCell"/>
</dbReference>
<feature type="region of interest" description="Disordered" evidence="8">
    <location>
        <begin position="1414"/>
        <end position="1436"/>
    </location>
</feature>
<feature type="compositionally biased region" description="Polar residues" evidence="8">
    <location>
        <begin position="611"/>
        <end position="623"/>
    </location>
</feature>
<feature type="compositionally biased region" description="Basic and acidic residues" evidence="8">
    <location>
        <begin position="647"/>
        <end position="660"/>
    </location>
</feature>
<protein>
    <recommendedName>
        <fullName evidence="4">Stress response protein NST1</fullName>
    </recommendedName>
    <alternativeName>
        <fullName evidence="3">Stress response protein nst1</fullName>
    </alternativeName>
</protein>
<evidence type="ECO:0000256" key="2">
    <source>
        <dbReference type="ARBA" id="ARBA00007112"/>
    </source>
</evidence>
<feature type="compositionally biased region" description="Basic and acidic residues" evidence="8">
    <location>
        <begin position="38"/>
        <end position="53"/>
    </location>
</feature>
<feature type="region of interest" description="Disordered" evidence="8">
    <location>
        <begin position="769"/>
        <end position="818"/>
    </location>
</feature>
<proteinExistence type="inferred from homology"/>
<feature type="compositionally biased region" description="Acidic residues" evidence="8">
    <location>
        <begin position="789"/>
        <end position="804"/>
    </location>
</feature>
<comment type="caution">
    <text evidence="9">The sequence shown here is derived from an EMBL/GenBank/DDBJ whole genome shotgun (WGS) entry which is preliminary data.</text>
</comment>
<feature type="compositionally biased region" description="Polar residues" evidence="8">
    <location>
        <begin position="1"/>
        <end position="10"/>
    </location>
</feature>
<feature type="region of interest" description="Disordered" evidence="8">
    <location>
        <begin position="1"/>
        <end position="67"/>
    </location>
</feature>
<feature type="compositionally biased region" description="Low complexity" evidence="8">
    <location>
        <begin position="624"/>
        <end position="636"/>
    </location>
</feature>
<evidence type="ECO:0000313" key="9">
    <source>
        <dbReference type="EMBL" id="KAJ1964161.1"/>
    </source>
</evidence>